<keyword evidence="2" id="KW-1185">Reference proteome</keyword>
<evidence type="ECO:0000313" key="1">
    <source>
        <dbReference type="EMBL" id="CRK87490.1"/>
    </source>
</evidence>
<organism evidence="1 2">
    <name type="scientific">Clunio marinus</name>
    <dbReference type="NCBI Taxonomy" id="568069"/>
    <lineage>
        <taxon>Eukaryota</taxon>
        <taxon>Metazoa</taxon>
        <taxon>Ecdysozoa</taxon>
        <taxon>Arthropoda</taxon>
        <taxon>Hexapoda</taxon>
        <taxon>Insecta</taxon>
        <taxon>Pterygota</taxon>
        <taxon>Neoptera</taxon>
        <taxon>Endopterygota</taxon>
        <taxon>Diptera</taxon>
        <taxon>Nematocera</taxon>
        <taxon>Chironomoidea</taxon>
        <taxon>Chironomidae</taxon>
        <taxon>Clunio</taxon>
    </lineage>
</organism>
<evidence type="ECO:0000313" key="2">
    <source>
        <dbReference type="Proteomes" id="UP000183832"/>
    </source>
</evidence>
<accession>A0A1J1HIV6</accession>
<protein>
    <submittedName>
        <fullName evidence="1">CLUMA_CG001291, isoform A</fullName>
    </submittedName>
</protein>
<dbReference type="AlphaFoldDB" id="A0A1J1HIV6"/>
<name>A0A1J1HIV6_9DIPT</name>
<proteinExistence type="predicted"/>
<gene>
    <name evidence="1" type="ORF">CLUMA_CG001291</name>
</gene>
<reference evidence="1 2" key="1">
    <citation type="submission" date="2015-04" db="EMBL/GenBank/DDBJ databases">
        <authorList>
            <person name="Syromyatnikov M.Y."/>
            <person name="Popov V.N."/>
        </authorList>
    </citation>
    <scope>NUCLEOTIDE SEQUENCE [LARGE SCALE GENOMIC DNA]</scope>
</reference>
<dbReference type="EMBL" id="CVRI01000004">
    <property type="protein sequence ID" value="CRK87490.1"/>
    <property type="molecule type" value="Genomic_DNA"/>
</dbReference>
<sequence>MVVAQWSILHLVSALHLYEYWFKENGQWQAKTQKLSRLYMDYLTLLDSPKHVLQRNGIAKLKTVCDSLTSCCAFGEAIKKEESNKLFIKLFCRAFTRFVKPITQSWLIKEIKVKKLKKFATRTNKQSTCLSKVLLMSKAFKMQNIRATFQFHQT</sequence>
<dbReference type="Proteomes" id="UP000183832">
    <property type="component" value="Unassembled WGS sequence"/>
</dbReference>